<dbReference type="RefSeq" id="WP_015510275.1">
    <property type="nucleotide sequence ID" value="NC_020995.1"/>
</dbReference>
<dbReference type="Proteomes" id="UP000012675">
    <property type="component" value="Chromosome"/>
</dbReference>
<dbReference type="GO" id="GO:0005975">
    <property type="term" value="P:carbohydrate metabolic process"/>
    <property type="evidence" value="ECO:0007669"/>
    <property type="project" value="InterPro"/>
</dbReference>
<dbReference type="InterPro" id="IPR053169">
    <property type="entry name" value="MUG_Protein"/>
</dbReference>
<dbReference type="InterPro" id="IPR005198">
    <property type="entry name" value="Glyco_hydro_76"/>
</dbReference>
<dbReference type="KEGG" id="ecas:ECBG_02629"/>
<keyword evidence="2" id="KW-1185">Reference proteome</keyword>
<dbReference type="eggNOG" id="COG4833">
    <property type="taxonomic scope" value="Bacteria"/>
</dbReference>
<dbReference type="AlphaFoldDB" id="C9ABV1"/>
<evidence type="ECO:0008006" key="3">
    <source>
        <dbReference type="Google" id="ProtNLM"/>
    </source>
</evidence>
<dbReference type="HOGENOM" id="CLU_028686_1_1_9"/>
<dbReference type="EMBL" id="CP004856">
    <property type="protein sequence ID" value="EEV40360.1"/>
    <property type="molecule type" value="Genomic_DNA"/>
</dbReference>
<dbReference type="Pfam" id="PF03663">
    <property type="entry name" value="Glyco_hydro_76"/>
    <property type="match status" value="1"/>
</dbReference>
<dbReference type="PANTHER" id="PTHR47791">
    <property type="entry name" value="MEIOTICALLY UP-REGULATED GENE 191 PROTEIN"/>
    <property type="match status" value="1"/>
</dbReference>
<dbReference type="Gene3D" id="1.50.10.20">
    <property type="match status" value="1"/>
</dbReference>
<dbReference type="PIRSF" id="PIRSF021505">
    <property type="entry name" value="O_gly_hdrol"/>
    <property type="match status" value="1"/>
</dbReference>
<protein>
    <recommendedName>
        <fullName evidence="3">Glycoside hydrolase</fullName>
    </recommendedName>
</protein>
<reference evidence="1 2" key="2">
    <citation type="submission" date="2013-03" db="EMBL/GenBank/DDBJ databases">
        <title>The Genome Sequence of Enterococcus casseliflavus EC20 (899205).</title>
        <authorList>
            <consortium name="The Broad Institute Genomics Platform"/>
            <consortium name="The Broad Institute Genome Sequencing Center for Infectious Disease"/>
            <person name="Russ C."/>
            <person name="Feldgarden M."/>
            <person name="Gilmore M."/>
            <person name="Manson J."/>
            <person name="Palmer K."/>
            <person name="Carniol K."/>
            <person name="Walker B."/>
            <person name="Young S.K."/>
            <person name="Zeng Q."/>
            <person name="Gargeya S."/>
            <person name="Fitzgerald M."/>
            <person name="Haas B."/>
            <person name="Abouelleil A."/>
            <person name="Allen A.W."/>
            <person name="Alvarado L."/>
            <person name="Arachchi H.M."/>
            <person name="Berlin A.M."/>
            <person name="Chapman S.B."/>
            <person name="Gainer-Dewar J."/>
            <person name="Goldberg J."/>
            <person name="Griggs A."/>
            <person name="Gujja S."/>
            <person name="Hansen M."/>
            <person name="Howarth C."/>
            <person name="Imamovic A."/>
            <person name="Ireland A."/>
            <person name="Larimer J."/>
            <person name="McCowan C."/>
            <person name="Murphy C."/>
            <person name="Pearson M."/>
            <person name="Poon T.W."/>
            <person name="Priest M."/>
            <person name="Roberts A."/>
            <person name="Saif S."/>
            <person name="Shea T."/>
            <person name="Sisk P."/>
            <person name="Sykes S."/>
            <person name="Wortman J."/>
            <person name="Nusbaum C."/>
            <person name="Birren B."/>
        </authorList>
    </citation>
    <scope>NUCLEOTIDE SEQUENCE [LARGE SCALE GENOMIC DNA]</scope>
    <source>
        <strain evidence="1 2">EC20</strain>
    </source>
</reference>
<dbReference type="InterPro" id="IPR008928">
    <property type="entry name" value="6-hairpin_glycosidase_sf"/>
</dbReference>
<accession>C9ABV1</accession>
<organism evidence="1 2">
    <name type="scientific">Enterococcus casseliflavus EC20</name>
    <dbReference type="NCBI Taxonomy" id="565655"/>
    <lineage>
        <taxon>Bacteria</taxon>
        <taxon>Bacillati</taxon>
        <taxon>Bacillota</taxon>
        <taxon>Bacilli</taxon>
        <taxon>Lactobacillales</taxon>
        <taxon>Enterococcaceae</taxon>
        <taxon>Enterococcus</taxon>
    </lineage>
</organism>
<dbReference type="SUPFAM" id="SSF48208">
    <property type="entry name" value="Six-hairpin glycosidases"/>
    <property type="match status" value="1"/>
</dbReference>
<name>C9ABV1_ENTCA</name>
<dbReference type="InterPro" id="IPR014512">
    <property type="entry name" value="O_gly_hydro"/>
</dbReference>
<gene>
    <name evidence="1" type="ORF">ECBG_02629</name>
</gene>
<dbReference type="PANTHER" id="PTHR47791:SF3">
    <property type="entry name" value="MEIOTICALLY UP-REGULATED GENE 191 PROTEIN"/>
    <property type="match status" value="1"/>
</dbReference>
<evidence type="ECO:0000313" key="1">
    <source>
        <dbReference type="EMBL" id="EEV40360.1"/>
    </source>
</evidence>
<dbReference type="GeneID" id="15143139"/>
<proteinExistence type="predicted"/>
<sequence length="350" mass="41009">MTDFNNYAELAQESIDYFYKAETPEQFVNNVYPLRNVEENTVFNYWWIAHLVDVRIDAYLRTKKEQYLQVAEETYRYNKQRNQGTLLHEYYDDMLWNALAGLRLYELTQKQEYLEDAREVCLDIFDTAWNDHMNGGFAWKRTQLDYKNTPVNAPIMILALRLYQIEADERYLNTSHETLKWMREHLVNPETKFVEDGINRNGDGKVDVQWQFTYNQGVYIGALIEFFHVTKDPAYLEEALHCAKTSIETIGASGVFDDQGDGGDIGLFKGIEYRYLKVLFEKAQQFGLDASFIKYFVISSCELLLQHSTKEHHLLTYRDWLVEELPESVYLSDQLSGVMALEAAAAIEKF</sequence>
<reference evidence="1 2" key="1">
    <citation type="submission" date="2009-02" db="EMBL/GenBank/DDBJ databases">
        <authorList>
            <consortium name="The Broad Institute Genome Sequencing Platform"/>
            <person name="Feldgarden M."/>
            <person name="Young S.K."/>
            <person name="Kodira C.D."/>
            <person name="Zeng Q."/>
            <person name="Koehrsen M."/>
            <person name="Alvarado L."/>
            <person name="Berlin A."/>
            <person name="Borenstein D."/>
            <person name="Chen Z."/>
            <person name="Engels R."/>
            <person name="Freedman E."/>
            <person name="Gellesch M."/>
            <person name="Goldberg J."/>
            <person name="Griggs A."/>
            <person name="Gujja S."/>
            <person name="Heiman D."/>
            <person name="Hepburn T."/>
            <person name="Howarth C."/>
            <person name="Jen D."/>
            <person name="Larson L."/>
            <person name="Lewis B."/>
            <person name="Mehta T."/>
            <person name="Park D."/>
            <person name="Pearson M."/>
            <person name="Roberts A."/>
            <person name="Saif S."/>
            <person name="Shea T."/>
            <person name="Shenoy N."/>
            <person name="Sisk P."/>
            <person name="Stolte C."/>
            <person name="Sykes S."/>
            <person name="Walk T."/>
            <person name="White J."/>
            <person name="Yandava C."/>
            <person name="Gilmore M."/>
            <person name="Manson J."/>
            <person name="Palmer K."/>
            <person name="Carniol K."/>
            <person name="Lander E."/>
            <person name="Nusbaum C."/>
            <person name="Galagan J."/>
            <person name="Birren B."/>
        </authorList>
    </citation>
    <scope>NUCLEOTIDE SEQUENCE [LARGE SCALE GENOMIC DNA]</scope>
    <source>
        <strain evidence="1 2">EC20</strain>
    </source>
</reference>
<evidence type="ECO:0000313" key="2">
    <source>
        <dbReference type="Proteomes" id="UP000012675"/>
    </source>
</evidence>